<protein>
    <submittedName>
        <fullName evidence="1">Uncharacterized protein</fullName>
    </submittedName>
</protein>
<gene>
    <name evidence="1" type="ORF">Lalb_Chr12g0199141</name>
</gene>
<evidence type="ECO:0000313" key="2">
    <source>
        <dbReference type="Proteomes" id="UP000447434"/>
    </source>
</evidence>
<evidence type="ECO:0000313" key="1">
    <source>
        <dbReference type="EMBL" id="KAE9602396.1"/>
    </source>
</evidence>
<organism evidence="1 2">
    <name type="scientific">Lupinus albus</name>
    <name type="common">White lupine</name>
    <name type="synonym">Lupinus termis</name>
    <dbReference type="NCBI Taxonomy" id="3870"/>
    <lineage>
        <taxon>Eukaryota</taxon>
        <taxon>Viridiplantae</taxon>
        <taxon>Streptophyta</taxon>
        <taxon>Embryophyta</taxon>
        <taxon>Tracheophyta</taxon>
        <taxon>Spermatophyta</taxon>
        <taxon>Magnoliopsida</taxon>
        <taxon>eudicotyledons</taxon>
        <taxon>Gunneridae</taxon>
        <taxon>Pentapetalae</taxon>
        <taxon>rosids</taxon>
        <taxon>fabids</taxon>
        <taxon>Fabales</taxon>
        <taxon>Fabaceae</taxon>
        <taxon>Papilionoideae</taxon>
        <taxon>50 kb inversion clade</taxon>
        <taxon>genistoids sensu lato</taxon>
        <taxon>core genistoids</taxon>
        <taxon>Genisteae</taxon>
        <taxon>Lupinus</taxon>
    </lineage>
</organism>
<dbReference type="Proteomes" id="UP000447434">
    <property type="component" value="Chromosome 12"/>
</dbReference>
<accession>A0A6A4PLT4</accession>
<keyword evidence="2" id="KW-1185">Reference proteome</keyword>
<name>A0A6A4PLT4_LUPAL</name>
<dbReference type="AlphaFoldDB" id="A0A6A4PLT4"/>
<sequence length="56" mass="6545">MMNCIKYFISCMNHREPIYSLSLWLSDNNLSCLNFKHKCACIVAMGIQWLKTTSEL</sequence>
<reference evidence="2" key="1">
    <citation type="journal article" date="2020" name="Nat. Commun.">
        <title>Genome sequence of the cluster root forming white lupin.</title>
        <authorList>
            <person name="Hufnagel B."/>
            <person name="Marques A."/>
            <person name="Soriano A."/>
            <person name="Marques L."/>
            <person name="Divol F."/>
            <person name="Doumas P."/>
            <person name="Sallet E."/>
            <person name="Mancinotti D."/>
            <person name="Carrere S."/>
            <person name="Marande W."/>
            <person name="Arribat S."/>
            <person name="Keller J."/>
            <person name="Huneau C."/>
            <person name="Blein T."/>
            <person name="Aime D."/>
            <person name="Laguerre M."/>
            <person name="Taylor J."/>
            <person name="Schubert V."/>
            <person name="Nelson M."/>
            <person name="Geu-Flores F."/>
            <person name="Crespi M."/>
            <person name="Gallardo-Guerrero K."/>
            <person name="Delaux P.-M."/>
            <person name="Salse J."/>
            <person name="Berges H."/>
            <person name="Guyot R."/>
            <person name="Gouzy J."/>
            <person name="Peret B."/>
        </authorList>
    </citation>
    <scope>NUCLEOTIDE SEQUENCE [LARGE SCALE GENOMIC DNA]</scope>
    <source>
        <strain evidence="2">cv. Amiga</strain>
    </source>
</reference>
<comment type="caution">
    <text evidence="1">The sequence shown here is derived from an EMBL/GenBank/DDBJ whole genome shotgun (WGS) entry which is preliminary data.</text>
</comment>
<dbReference type="EMBL" id="WOCE01000012">
    <property type="protein sequence ID" value="KAE9602396.1"/>
    <property type="molecule type" value="Genomic_DNA"/>
</dbReference>
<proteinExistence type="predicted"/>